<reference evidence="3 6" key="2">
    <citation type="submission" date="2022-05" db="EMBL/GenBank/DDBJ databases">
        <title>Genome Sequencing of Bee-Associated Microbes.</title>
        <authorList>
            <person name="Dunlap C."/>
        </authorList>
    </citation>
    <scope>NUCLEOTIDE SEQUENCE [LARGE SCALE GENOMIC DNA]</scope>
    <source>
        <strain evidence="3 6">NRRL B-23120</strain>
    </source>
</reference>
<proteinExistence type="predicted"/>
<dbReference type="GO" id="GO:0016758">
    <property type="term" value="F:hexosyltransferase activity"/>
    <property type="evidence" value="ECO:0007669"/>
    <property type="project" value="TreeGrafter"/>
</dbReference>
<dbReference type="KEGG" id="pchi:PC41400_05825"/>
<evidence type="ECO:0000259" key="2">
    <source>
        <dbReference type="Pfam" id="PF13439"/>
    </source>
</evidence>
<evidence type="ECO:0000259" key="1">
    <source>
        <dbReference type="Pfam" id="PF00534"/>
    </source>
</evidence>
<dbReference type="PANTHER" id="PTHR45947">
    <property type="entry name" value="SULFOQUINOVOSYL TRANSFERASE SQD2"/>
    <property type="match status" value="1"/>
</dbReference>
<keyword evidence="6" id="KW-1185">Reference proteome</keyword>
<keyword evidence="4" id="KW-0808">Transferase</keyword>
<protein>
    <submittedName>
        <fullName evidence="4">Glycosyltransferase family 1 protein</fullName>
    </submittedName>
</protein>
<dbReference type="Gene3D" id="3.40.50.2000">
    <property type="entry name" value="Glycogen Phosphorylase B"/>
    <property type="match status" value="2"/>
</dbReference>
<dbReference type="OrthoDB" id="9802525at2"/>
<sequence>MRVALFTDTFLPDVNGVAKTLGRWVRYLESRGAVCRVFAPAAGEAGTSGIRSVERFYSIPFSLYPDCRMAIPNPLLVGRMLKEFRPTLIHLATPFNLGLTGLHYGKKHRIPLVASYHTHFDQYLAHYRLQWMEPMLWKYLLWFHQNCVKIYVPSPSTGEILHTKGLTGIELWGRGIDTAEFRPHTDRRKVLNKHNLLPGKFVLLYVGRLAPEKGLDALVRAFANLPEAFRSKCALILAGDGPMRAELEKRLAPYPDVRFCGFVEGRELAELYAAADVFVFPSASETFGNVVLEAMASGTAVVGVNAGGVADNVRHGNTGLLCPPDDASALAAAVQRLYEAPELRRKLALEGRSHALTRSWDSIFATLYESYREVAGDAGGGARRAAGIVK</sequence>
<dbReference type="Pfam" id="PF13439">
    <property type="entry name" value="Glyco_transf_4"/>
    <property type="match status" value="1"/>
</dbReference>
<dbReference type="AlphaFoldDB" id="A0A410WRY9"/>
<dbReference type="EMBL" id="JAMDMJ010000008">
    <property type="protein sequence ID" value="MCY9595432.1"/>
    <property type="molecule type" value="Genomic_DNA"/>
</dbReference>
<feature type="domain" description="Glycosyl transferase family 1" evidence="1">
    <location>
        <begin position="187"/>
        <end position="352"/>
    </location>
</feature>
<dbReference type="EMBL" id="CP026520">
    <property type="protein sequence ID" value="QAV17206.1"/>
    <property type="molecule type" value="Genomic_DNA"/>
</dbReference>
<dbReference type="CDD" id="cd03814">
    <property type="entry name" value="GT4-like"/>
    <property type="match status" value="1"/>
</dbReference>
<dbReference type="Pfam" id="PF00534">
    <property type="entry name" value="Glycos_transf_1"/>
    <property type="match status" value="1"/>
</dbReference>
<dbReference type="RefSeq" id="WP_042229786.1">
    <property type="nucleotide sequence ID" value="NZ_CP026520.1"/>
</dbReference>
<dbReference type="PANTHER" id="PTHR45947:SF3">
    <property type="entry name" value="SULFOQUINOVOSYL TRANSFERASE SQD2"/>
    <property type="match status" value="1"/>
</dbReference>
<dbReference type="SUPFAM" id="SSF53756">
    <property type="entry name" value="UDP-Glycosyltransferase/glycogen phosphorylase"/>
    <property type="match status" value="1"/>
</dbReference>
<reference evidence="4 5" key="1">
    <citation type="submission" date="2018-01" db="EMBL/GenBank/DDBJ databases">
        <title>The whole genome sequencing and assembly of Paenibacillus chitinolyticus KCCM 41400 strain.</title>
        <authorList>
            <person name="Kim J.-Y."/>
            <person name="Park M.-K."/>
            <person name="Lee Y.-J."/>
            <person name="Yi H."/>
            <person name="Bahn Y.-S."/>
            <person name="Kim J.F."/>
            <person name="Lee D.-W."/>
        </authorList>
    </citation>
    <scope>NUCLEOTIDE SEQUENCE [LARGE SCALE GENOMIC DNA]</scope>
    <source>
        <strain evidence="4 5">KCCM 41400</strain>
    </source>
</reference>
<dbReference type="InterPro" id="IPR028098">
    <property type="entry name" value="Glyco_trans_4-like_N"/>
</dbReference>
<dbReference type="InterPro" id="IPR050194">
    <property type="entry name" value="Glycosyltransferase_grp1"/>
</dbReference>
<accession>A0A410WRY9</accession>
<evidence type="ECO:0000313" key="4">
    <source>
        <dbReference type="EMBL" id="QAV17206.1"/>
    </source>
</evidence>
<feature type="domain" description="Glycosyltransferase subfamily 4-like N-terminal" evidence="2">
    <location>
        <begin position="14"/>
        <end position="179"/>
    </location>
</feature>
<dbReference type="Proteomes" id="UP000288943">
    <property type="component" value="Chromosome"/>
</dbReference>
<dbReference type="InterPro" id="IPR001296">
    <property type="entry name" value="Glyco_trans_1"/>
</dbReference>
<dbReference type="GeneID" id="95374334"/>
<organism evidence="4 5">
    <name type="scientific">Paenibacillus chitinolyticus</name>
    <dbReference type="NCBI Taxonomy" id="79263"/>
    <lineage>
        <taxon>Bacteria</taxon>
        <taxon>Bacillati</taxon>
        <taxon>Bacillota</taxon>
        <taxon>Bacilli</taxon>
        <taxon>Bacillales</taxon>
        <taxon>Paenibacillaceae</taxon>
        <taxon>Paenibacillus</taxon>
    </lineage>
</organism>
<dbReference type="Proteomes" id="UP001527202">
    <property type="component" value="Unassembled WGS sequence"/>
</dbReference>
<evidence type="ECO:0000313" key="3">
    <source>
        <dbReference type="EMBL" id="MCY9595432.1"/>
    </source>
</evidence>
<name>A0A410WRY9_9BACL</name>
<evidence type="ECO:0000313" key="6">
    <source>
        <dbReference type="Proteomes" id="UP001527202"/>
    </source>
</evidence>
<gene>
    <name evidence="3" type="ORF">M5X16_06595</name>
    <name evidence="4" type="ORF">PC41400_05825</name>
</gene>
<evidence type="ECO:0000313" key="5">
    <source>
        <dbReference type="Proteomes" id="UP000288943"/>
    </source>
</evidence>